<dbReference type="AlphaFoldDB" id="A0A2I0VLU6"/>
<evidence type="ECO:0000256" key="1">
    <source>
        <dbReference type="SAM" id="MobiDB-lite"/>
    </source>
</evidence>
<organism evidence="2 3">
    <name type="scientific">Dendrobium catenatum</name>
    <dbReference type="NCBI Taxonomy" id="906689"/>
    <lineage>
        <taxon>Eukaryota</taxon>
        <taxon>Viridiplantae</taxon>
        <taxon>Streptophyta</taxon>
        <taxon>Embryophyta</taxon>
        <taxon>Tracheophyta</taxon>
        <taxon>Spermatophyta</taxon>
        <taxon>Magnoliopsida</taxon>
        <taxon>Liliopsida</taxon>
        <taxon>Asparagales</taxon>
        <taxon>Orchidaceae</taxon>
        <taxon>Epidendroideae</taxon>
        <taxon>Malaxideae</taxon>
        <taxon>Dendrobiinae</taxon>
        <taxon>Dendrobium</taxon>
    </lineage>
</organism>
<protein>
    <submittedName>
        <fullName evidence="2">Uncharacterized protein</fullName>
    </submittedName>
</protein>
<proteinExistence type="predicted"/>
<reference evidence="2 3" key="1">
    <citation type="journal article" date="2016" name="Sci. Rep.">
        <title>The Dendrobium catenatum Lindl. genome sequence provides insights into polysaccharide synthase, floral development and adaptive evolution.</title>
        <authorList>
            <person name="Zhang G.Q."/>
            <person name="Xu Q."/>
            <person name="Bian C."/>
            <person name="Tsai W.C."/>
            <person name="Yeh C.M."/>
            <person name="Liu K.W."/>
            <person name="Yoshida K."/>
            <person name="Zhang L.S."/>
            <person name="Chang S.B."/>
            <person name="Chen F."/>
            <person name="Shi Y."/>
            <person name="Su Y.Y."/>
            <person name="Zhang Y.Q."/>
            <person name="Chen L.J."/>
            <person name="Yin Y."/>
            <person name="Lin M."/>
            <person name="Huang H."/>
            <person name="Deng H."/>
            <person name="Wang Z.W."/>
            <person name="Zhu S.L."/>
            <person name="Zhao X."/>
            <person name="Deng C."/>
            <person name="Niu S.C."/>
            <person name="Huang J."/>
            <person name="Wang M."/>
            <person name="Liu G.H."/>
            <person name="Yang H.J."/>
            <person name="Xiao X.J."/>
            <person name="Hsiao Y.Y."/>
            <person name="Wu W.L."/>
            <person name="Chen Y.Y."/>
            <person name="Mitsuda N."/>
            <person name="Ohme-Takagi M."/>
            <person name="Luo Y.B."/>
            <person name="Van de Peer Y."/>
            <person name="Liu Z.J."/>
        </authorList>
    </citation>
    <scope>NUCLEOTIDE SEQUENCE [LARGE SCALE GENOMIC DNA]</scope>
    <source>
        <tissue evidence="2">The whole plant</tissue>
    </source>
</reference>
<accession>A0A2I0VLU6</accession>
<dbReference type="Proteomes" id="UP000233837">
    <property type="component" value="Unassembled WGS sequence"/>
</dbReference>
<name>A0A2I0VLU6_9ASPA</name>
<sequence>MTSEGATLAISIPPMKDKSNGNDGAEERLVRCLRSNEFGQRQRSRRSDACNLCLLRSNEAEWLRGNRRSGACNFRTSGEATEPNSNDEKRRRRANPRLFLRTVIVRRDASFWQGGAGGGNCFSSH</sequence>
<feature type="compositionally biased region" description="Basic and acidic residues" evidence="1">
    <location>
        <begin position="15"/>
        <end position="24"/>
    </location>
</feature>
<evidence type="ECO:0000313" key="2">
    <source>
        <dbReference type="EMBL" id="PKU64382.1"/>
    </source>
</evidence>
<evidence type="ECO:0000313" key="3">
    <source>
        <dbReference type="Proteomes" id="UP000233837"/>
    </source>
</evidence>
<dbReference type="EMBL" id="KZ503429">
    <property type="protein sequence ID" value="PKU64382.1"/>
    <property type="molecule type" value="Genomic_DNA"/>
</dbReference>
<feature type="compositionally biased region" description="Polar residues" evidence="1">
    <location>
        <begin position="74"/>
        <end position="84"/>
    </location>
</feature>
<reference evidence="2 3" key="2">
    <citation type="journal article" date="2017" name="Nature">
        <title>The Apostasia genome and the evolution of orchids.</title>
        <authorList>
            <person name="Zhang G.Q."/>
            <person name="Liu K.W."/>
            <person name="Li Z."/>
            <person name="Lohaus R."/>
            <person name="Hsiao Y.Y."/>
            <person name="Niu S.C."/>
            <person name="Wang J.Y."/>
            <person name="Lin Y.C."/>
            <person name="Xu Q."/>
            <person name="Chen L.J."/>
            <person name="Yoshida K."/>
            <person name="Fujiwara S."/>
            <person name="Wang Z.W."/>
            <person name="Zhang Y.Q."/>
            <person name="Mitsuda N."/>
            <person name="Wang M."/>
            <person name="Liu G.H."/>
            <person name="Pecoraro L."/>
            <person name="Huang H.X."/>
            <person name="Xiao X.J."/>
            <person name="Lin M."/>
            <person name="Wu X.Y."/>
            <person name="Wu W.L."/>
            <person name="Chen Y.Y."/>
            <person name="Chang S.B."/>
            <person name="Sakamoto S."/>
            <person name="Ohme-Takagi M."/>
            <person name="Yagi M."/>
            <person name="Zeng S.J."/>
            <person name="Shen C.Y."/>
            <person name="Yeh C.M."/>
            <person name="Luo Y.B."/>
            <person name="Tsai W.C."/>
            <person name="Van de Peer Y."/>
            <person name="Liu Z.J."/>
        </authorList>
    </citation>
    <scope>NUCLEOTIDE SEQUENCE [LARGE SCALE GENOMIC DNA]</scope>
    <source>
        <tissue evidence="2">The whole plant</tissue>
    </source>
</reference>
<keyword evidence="3" id="KW-1185">Reference proteome</keyword>
<feature type="region of interest" description="Disordered" evidence="1">
    <location>
        <begin position="1"/>
        <end position="24"/>
    </location>
</feature>
<feature type="region of interest" description="Disordered" evidence="1">
    <location>
        <begin position="69"/>
        <end position="93"/>
    </location>
</feature>
<gene>
    <name evidence="2" type="ORF">MA16_Dca005305</name>
</gene>